<comment type="caution">
    <text evidence="2">The sequence shown here is derived from an EMBL/GenBank/DDBJ whole genome shotgun (WGS) entry which is preliminary data.</text>
</comment>
<evidence type="ECO:0000313" key="2">
    <source>
        <dbReference type="EMBL" id="GAA1154931.1"/>
    </source>
</evidence>
<dbReference type="InterPro" id="IPR007278">
    <property type="entry name" value="DUF397"/>
</dbReference>
<dbReference type="Pfam" id="PF04149">
    <property type="entry name" value="DUF397"/>
    <property type="match status" value="1"/>
</dbReference>
<protein>
    <submittedName>
        <fullName evidence="2">DUF397 domain-containing protein</fullName>
    </submittedName>
</protein>
<dbReference type="Proteomes" id="UP001501371">
    <property type="component" value="Unassembled WGS sequence"/>
</dbReference>
<sequence>MNTSELTWFKSSYSGSQGDSCVEVAQGAQAVHVRDSKDLRSPELALSPTAWNDFVGYAARN</sequence>
<organism evidence="2 3">
    <name type="scientific">Streptomyces hebeiensis</name>
    <dbReference type="NCBI Taxonomy" id="229486"/>
    <lineage>
        <taxon>Bacteria</taxon>
        <taxon>Bacillati</taxon>
        <taxon>Actinomycetota</taxon>
        <taxon>Actinomycetes</taxon>
        <taxon>Kitasatosporales</taxon>
        <taxon>Streptomycetaceae</taxon>
        <taxon>Streptomyces</taxon>
    </lineage>
</organism>
<feature type="domain" description="DUF397" evidence="1">
    <location>
        <begin position="6"/>
        <end position="57"/>
    </location>
</feature>
<reference evidence="3" key="1">
    <citation type="journal article" date="2019" name="Int. J. Syst. Evol. Microbiol.">
        <title>The Global Catalogue of Microorganisms (GCM) 10K type strain sequencing project: providing services to taxonomists for standard genome sequencing and annotation.</title>
        <authorList>
            <consortium name="The Broad Institute Genomics Platform"/>
            <consortium name="The Broad Institute Genome Sequencing Center for Infectious Disease"/>
            <person name="Wu L."/>
            <person name="Ma J."/>
        </authorList>
    </citation>
    <scope>NUCLEOTIDE SEQUENCE [LARGE SCALE GENOMIC DNA]</scope>
    <source>
        <strain evidence="3">JCM 12696</strain>
    </source>
</reference>
<gene>
    <name evidence="2" type="ORF">GCM10009654_08110</name>
</gene>
<dbReference type="EMBL" id="BAAAKV010000005">
    <property type="protein sequence ID" value="GAA1154931.1"/>
    <property type="molecule type" value="Genomic_DNA"/>
</dbReference>
<name>A0ABP4F3R8_9ACTN</name>
<keyword evidence="3" id="KW-1185">Reference proteome</keyword>
<evidence type="ECO:0000313" key="3">
    <source>
        <dbReference type="Proteomes" id="UP001501371"/>
    </source>
</evidence>
<evidence type="ECO:0000259" key="1">
    <source>
        <dbReference type="Pfam" id="PF04149"/>
    </source>
</evidence>
<accession>A0ABP4F3R8</accession>
<proteinExistence type="predicted"/>
<dbReference type="RefSeq" id="WP_344270186.1">
    <property type="nucleotide sequence ID" value="NZ_BAAAKV010000005.1"/>
</dbReference>